<keyword evidence="9" id="KW-0472">Membrane</keyword>
<dbReference type="Proteomes" id="UP000799770">
    <property type="component" value="Unassembled WGS sequence"/>
</dbReference>
<sequence>MVAIEHASLLLSKWTLIVLALSLLIIGYKAFKIARYQLILSKIPKWRRHKGLFGAWEDAREYRDDSARILREGYERYSKHGQWYQLSTPTRWVTVIPPKSIEEIRAVSENVLSSQAALADILQTRHLVSPIVEEQKFHFAIVKSHVTPNLEVQVTDIMDEMQRAFADEIGSPKEFRPIVMAHAAHRITTRTANRMLVGAPLCRNEEYLDMTVKYTTDLFGGADRVRAYPDTLKGLLSRYTTNIHARQDIARKHLIPYITARLEQENHYQKLGKIEEWRRIQPQDSLQWIINAAPNGKEREPDRLMLRVLHLNVTAVHTTSVTFLNCMFDLAYRPEIIPELREEVVKAVSAFGWTKKGLNEMKKIDSFMVESQRVTPMSSTQMTRGVLKDITLSDGTTLPAGSWVFAPMEAMYHDPTLFPDPERFDHLRSWRKRGGDSPNEAVGRHQFVSTSASRISFGHGNAACPGRFFAANEIKMMLAHVLLRYDVVLEHHEPPKPRWYDRTRIPNLGARVLFKARETVEL</sequence>
<evidence type="ECO:0000256" key="3">
    <source>
        <dbReference type="ARBA" id="ARBA00010617"/>
    </source>
</evidence>
<dbReference type="EMBL" id="ML977342">
    <property type="protein sequence ID" value="KAF2109357.1"/>
    <property type="molecule type" value="Genomic_DNA"/>
</dbReference>
<accession>A0A6A5YSC5</accession>
<dbReference type="PANTHER" id="PTHR46206">
    <property type="entry name" value="CYTOCHROME P450"/>
    <property type="match status" value="1"/>
</dbReference>
<evidence type="ECO:0000256" key="9">
    <source>
        <dbReference type="SAM" id="Phobius"/>
    </source>
</evidence>
<dbReference type="InterPro" id="IPR036396">
    <property type="entry name" value="Cyt_P450_sf"/>
</dbReference>
<dbReference type="CDD" id="cd11041">
    <property type="entry name" value="CYP503A1-like"/>
    <property type="match status" value="1"/>
</dbReference>
<feature type="transmembrane region" description="Helical" evidence="9">
    <location>
        <begin position="14"/>
        <end position="31"/>
    </location>
</feature>
<dbReference type="Gene3D" id="1.10.630.10">
    <property type="entry name" value="Cytochrome P450"/>
    <property type="match status" value="1"/>
</dbReference>
<dbReference type="PRINTS" id="PR00465">
    <property type="entry name" value="EP450IV"/>
</dbReference>
<comment type="cofactor">
    <cofactor evidence="1 8">
        <name>heme</name>
        <dbReference type="ChEBI" id="CHEBI:30413"/>
    </cofactor>
</comment>
<evidence type="ECO:0000256" key="7">
    <source>
        <dbReference type="ARBA" id="ARBA00023033"/>
    </source>
</evidence>
<dbReference type="PANTHER" id="PTHR46206:SF6">
    <property type="entry name" value="CYTOCHROME P450 MONOOXYGENASE AN1598-RELATED"/>
    <property type="match status" value="1"/>
</dbReference>
<reference evidence="10" key="1">
    <citation type="journal article" date="2020" name="Stud. Mycol.">
        <title>101 Dothideomycetes genomes: a test case for predicting lifestyles and emergence of pathogens.</title>
        <authorList>
            <person name="Haridas S."/>
            <person name="Albert R."/>
            <person name="Binder M."/>
            <person name="Bloem J."/>
            <person name="Labutti K."/>
            <person name="Salamov A."/>
            <person name="Andreopoulos B."/>
            <person name="Baker S."/>
            <person name="Barry K."/>
            <person name="Bills G."/>
            <person name="Bluhm B."/>
            <person name="Cannon C."/>
            <person name="Castanera R."/>
            <person name="Culley D."/>
            <person name="Daum C."/>
            <person name="Ezra D."/>
            <person name="Gonzalez J."/>
            <person name="Henrissat B."/>
            <person name="Kuo A."/>
            <person name="Liang C."/>
            <person name="Lipzen A."/>
            <person name="Lutzoni F."/>
            <person name="Magnuson J."/>
            <person name="Mondo S."/>
            <person name="Nolan M."/>
            <person name="Ohm R."/>
            <person name="Pangilinan J."/>
            <person name="Park H.-J."/>
            <person name="Ramirez L."/>
            <person name="Alfaro M."/>
            <person name="Sun H."/>
            <person name="Tritt A."/>
            <person name="Yoshinaga Y."/>
            <person name="Zwiers L.-H."/>
            <person name="Turgeon B."/>
            <person name="Goodwin S."/>
            <person name="Spatafora J."/>
            <person name="Crous P."/>
            <person name="Grigoriev I."/>
        </authorList>
    </citation>
    <scope>NUCLEOTIDE SEQUENCE</scope>
    <source>
        <strain evidence="10">CBS 627.86</strain>
    </source>
</reference>
<keyword evidence="8" id="KW-0349">Heme</keyword>
<dbReference type="GO" id="GO:0016705">
    <property type="term" value="F:oxidoreductase activity, acting on paired donors, with incorporation or reduction of molecular oxygen"/>
    <property type="evidence" value="ECO:0007669"/>
    <property type="project" value="InterPro"/>
</dbReference>
<organism evidence="10 11">
    <name type="scientific">Lophiotrema nucula</name>
    <dbReference type="NCBI Taxonomy" id="690887"/>
    <lineage>
        <taxon>Eukaryota</taxon>
        <taxon>Fungi</taxon>
        <taxon>Dikarya</taxon>
        <taxon>Ascomycota</taxon>
        <taxon>Pezizomycotina</taxon>
        <taxon>Dothideomycetes</taxon>
        <taxon>Pleosporomycetidae</taxon>
        <taxon>Pleosporales</taxon>
        <taxon>Lophiotremataceae</taxon>
        <taxon>Lophiotrema</taxon>
    </lineage>
</organism>
<feature type="binding site" description="axial binding residue" evidence="8">
    <location>
        <position position="464"/>
    </location>
    <ligand>
        <name>heme</name>
        <dbReference type="ChEBI" id="CHEBI:30413"/>
    </ligand>
    <ligandPart>
        <name>Fe</name>
        <dbReference type="ChEBI" id="CHEBI:18248"/>
    </ligandPart>
</feature>
<keyword evidence="4 8" id="KW-0479">Metal-binding</keyword>
<evidence type="ECO:0000256" key="6">
    <source>
        <dbReference type="ARBA" id="ARBA00023004"/>
    </source>
</evidence>
<gene>
    <name evidence="10" type="ORF">BDV96DRAFT_669507</name>
</gene>
<dbReference type="GO" id="GO:0004497">
    <property type="term" value="F:monooxygenase activity"/>
    <property type="evidence" value="ECO:0007669"/>
    <property type="project" value="UniProtKB-KW"/>
</dbReference>
<keyword evidence="9" id="KW-0812">Transmembrane</keyword>
<comment type="similarity">
    <text evidence="3">Belongs to the cytochrome P450 family.</text>
</comment>
<keyword evidence="11" id="KW-1185">Reference proteome</keyword>
<name>A0A6A5YSC5_9PLEO</name>
<keyword evidence="5" id="KW-0560">Oxidoreductase</keyword>
<dbReference type="Pfam" id="PF00067">
    <property type="entry name" value="p450"/>
    <property type="match status" value="1"/>
</dbReference>
<dbReference type="AlphaFoldDB" id="A0A6A5YSC5"/>
<evidence type="ECO:0000256" key="1">
    <source>
        <dbReference type="ARBA" id="ARBA00001971"/>
    </source>
</evidence>
<comment type="pathway">
    <text evidence="2">Mycotoxin biosynthesis.</text>
</comment>
<dbReference type="GO" id="GO:0020037">
    <property type="term" value="F:heme binding"/>
    <property type="evidence" value="ECO:0007669"/>
    <property type="project" value="InterPro"/>
</dbReference>
<evidence type="ECO:0000256" key="2">
    <source>
        <dbReference type="ARBA" id="ARBA00004685"/>
    </source>
</evidence>
<keyword evidence="7" id="KW-0503">Monooxygenase</keyword>
<protein>
    <submittedName>
        <fullName evidence="10">Cytochrome P450</fullName>
    </submittedName>
</protein>
<dbReference type="InterPro" id="IPR002403">
    <property type="entry name" value="Cyt_P450_E_grp-IV"/>
</dbReference>
<proteinExistence type="inferred from homology"/>
<evidence type="ECO:0000256" key="8">
    <source>
        <dbReference type="PIRSR" id="PIRSR602403-1"/>
    </source>
</evidence>
<evidence type="ECO:0000256" key="4">
    <source>
        <dbReference type="ARBA" id="ARBA00022723"/>
    </source>
</evidence>
<evidence type="ECO:0000313" key="11">
    <source>
        <dbReference type="Proteomes" id="UP000799770"/>
    </source>
</evidence>
<keyword evidence="9" id="KW-1133">Transmembrane helix</keyword>
<dbReference type="SUPFAM" id="SSF48264">
    <property type="entry name" value="Cytochrome P450"/>
    <property type="match status" value="1"/>
</dbReference>
<keyword evidence="6 8" id="KW-0408">Iron</keyword>
<dbReference type="OrthoDB" id="1844152at2759"/>
<dbReference type="InterPro" id="IPR001128">
    <property type="entry name" value="Cyt_P450"/>
</dbReference>
<dbReference type="GO" id="GO:0005506">
    <property type="term" value="F:iron ion binding"/>
    <property type="evidence" value="ECO:0007669"/>
    <property type="project" value="InterPro"/>
</dbReference>
<evidence type="ECO:0000313" key="10">
    <source>
        <dbReference type="EMBL" id="KAF2109357.1"/>
    </source>
</evidence>
<evidence type="ECO:0000256" key="5">
    <source>
        <dbReference type="ARBA" id="ARBA00023002"/>
    </source>
</evidence>